<proteinExistence type="predicted"/>
<evidence type="ECO:0000313" key="1">
    <source>
        <dbReference type="EMBL" id="JAH71074.1"/>
    </source>
</evidence>
<accession>A0A0E9UYW8</accession>
<name>A0A0E9UYW8_ANGAN</name>
<organism evidence="1">
    <name type="scientific">Anguilla anguilla</name>
    <name type="common">European freshwater eel</name>
    <name type="synonym">Muraena anguilla</name>
    <dbReference type="NCBI Taxonomy" id="7936"/>
    <lineage>
        <taxon>Eukaryota</taxon>
        <taxon>Metazoa</taxon>
        <taxon>Chordata</taxon>
        <taxon>Craniata</taxon>
        <taxon>Vertebrata</taxon>
        <taxon>Euteleostomi</taxon>
        <taxon>Actinopterygii</taxon>
        <taxon>Neopterygii</taxon>
        <taxon>Teleostei</taxon>
        <taxon>Anguilliformes</taxon>
        <taxon>Anguillidae</taxon>
        <taxon>Anguilla</taxon>
    </lineage>
</organism>
<reference evidence="1" key="2">
    <citation type="journal article" date="2015" name="Fish Shellfish Immunol.">
        <title>Early steps in the European eel (Anguilla anguilla)-Vibrio vulnificus interaction in the gills: Role of the RtxA13 toxin.</title>
        <authorList>
            <person name="Callol A."/>
            <person name="Pajuelo D."/>
            <person name="Ebbesson L."/>
            <person name="Teles M."/>
            <person name="MacKenzie S."/>
            <person name="Amaro C."/>
        </authorList>
    </citation>
    <scope>NUCLEOTIDE SEQUENCE</scope>
</reference>
<reference evidence="1" key="1">
    <citation type="submission" date="2014-11" db="EMBL/GenBank/DDBJ databases">
        <authorList>
            <person name="Amaro Gonzalez C."/>
        </authorList>
    </citation>
    <scope>NUCLEOTIDE SEQUENCE</scope>
</reference>
<dbReference type="EMBL" id="GBXM01037503">
    <property type="protein sequence ID" value="JAH71074.1"/>
    <property type="molecule type" value="Transcribed_RNA"/>
</dbReference>
<dbReference type="AlphaFoldDB" id="A0A0E9UYW8"/>
<sequence>MSMTLISSLMLYKLHFMRFAFFLYQCVTGKYVLI</sequence>
<protein>
    <submittedName>
        <fullName evidence="1">Uncharacterized protein</fullName>
    </submittedName>
</protein>